<name>A0AAV0LQA0_9ROSI</name>
<dbReference type="PANTHER" id="PTHR23201">
    <property type="entry name" value="EXTENSIN, PROLINE-RICH PROTEIN"/>
    <property type="match status" value="1"/>
</dbReference>
<accession>A0AAV0LQA0</accession>
<protein>
    <submittedName>
        <fullName evidence="3">Uncharacterized protein</fullName>
    </submittedName>
</protein>
<comment type="caution">
    <text evidence="3">The sequence shown here is derived from an EMBL/GenBank/DDBJ whole genome shotgun (WGS) entry which is preliminary data.</text>
</comment>
<evidence type="ECO:0000313" key="4">
    <source>
        <dbReference type="Proteomes" id="UP001154282"/>
    </source>
</evidence>
<dbReference type="AlphaFoldDB" id="A0AAV0LQA0"/>
<sequence length="107" mass="11463">MAISRLLVTTFLVSFLVLQLAQAHDHDHQQSKKAFGLTGYTGSSPKLDCGSSCDARCQLSSRPNLCKRACGTCCVRCSCVPTGTAGNYDECPCYGTLTTHGGRRKCP</sequence>
<dbReference type="EMBL" id="CAMGYJ010000006">
    <property type="protein sequence ID" value="CAI0435268.1"/>
    <property type="molecule type" value="Genomic_DNA"/>
</dbReference>
<dbReference type="Proteomes" id="UP001154282">
    <property type="component" value="Unassembled WGS sequence"/>
</dbReference>
<dbReference type="Pfam" id="PF02704">
    <property type="entry name" value="GASA"/>
    <property type="match status" value="1"/>
</dbReference>
<evidence type="ECO:0000313" key="3">
    <source>
        <dbReference type="EMBL" id="CAI0435268.1"/>
    </source>
</evidence>
<dbReference type="PANTHER" id="PTHR23201:SF152">
    <property type="match status" value="1"/>
</dbReference>
<evidence type="ECO:0000256" key="1">
    <source>
        <dbReference type="ARBA" id="ARBA00010582"/>
    </source>
</evidence>
<keyword evidence="4" id="KW-1185">Reference proteome</keyword>
<keyword evidence="2" id="KW-0732">Signal</keyword>
<feature type="signal peptide" evidence="2">
    <location>
        <begin position="1"/>
        <end position="23"/>
    </location>
</feature>
<gene>
    <name evidence="3" type="ORF">LITE_LOCUS24635</name>
</gene>
<dbReference type="InterPro" id="IPR003854">
    <property type="entry name" value="GASA"/>
</dbReference>
<evidence type="ECO:0000256" key="2">
    <source>
        <dbReference type="SAM" id="SignalP"/>
    </source>
</evidence>
<comment type="similarity">
    <text evidence="1">Belongs to the GASA family.</text>
</comment>
<proteinExistence type="inferred from homology"/>
<feature type="chain" id="PRO_5043897487" evidence="2">
    <location>
        <begin position="24"/>
        <end position="107"/>
    </location>
</feature>
<reference evidence="3" key="1">
    <citation type="submission" date="2022-08" db="EMBL/GenBank/DDBJ databases">
        <authorList>
            <person name="Gutierrez-Valencia J."/>
        </authorList>
    </citation>
    <scope>NUCLEOTIDE SEQUENCE</scope>
</reference>
<organism evidence="3 4">
    <name type="scientific">Linum tenue</name>
    <dbReference type="NCBI Taxonomy" id="586396"/>
    <lineage>
        <taxon>Eukaryota</taxon>
        <taxon>Viridiplantae</taxon>
        <taxon>Streptophyta</taxon>
        <taxon>Embryophyta</taxon>
        <taxon>Tracheophyta</taxon>
        <taxon>Spermatophyta</taxon>
        <taxon>Magnoliopsida</taxon>
        <taxon>eudicotyledons</taxon>
        <taxon>Gunneridae</taxon>
        <taxon>Pentapetalae</taxon>
        <taxon>rosids</taxon>
        <taxon>fabids</taxon>
        <taxon>Malpighiales</taxon>
        <taxon>Linaceae</taxon>
        <taxon>Linum</taxon>
    </lineage>
</organism>